<evidence type="ECO:0000256" key="1">
    <source>
        <dbReference type="ARBA" id="ARBA00022723"/>
    </source>
</evidence>
<dbReference type="SUPFAM" id="SSF144232">
    <property type="entry name" value="HIT/MYND zinc finger-like"/>
    <property type="match status" value="1"/>
</dbReference>
<evidence type="ECO:0000256" key="3">
    <source>
        <dbReference type="ARBA" id="ARBA00022833"/>
    </source>
</evidence>
<keyword evidence="7" id="KW-1185">Reference proteome</keyword>
<dbReference type="Pfam" id="PF01753">
    <property type="entry name" value="zf-MYND"/>
    <property type="match status" value="1"/>
</dbReference>
<accession>A0A9P7AD55</accession>
<dbReference type="Gene3D" id="6.10.140.2220">
    <property type="match status" value="1"/>
</dbReference>
<feature type="domain" description="MYND-type" evidence="5">
    <location>
        <begin position="487"/>
        <end position="526"/>
    </location>
</feature>
<comment type="caution">
    <text evidence="6">The sequence shown here is derived from an EMBL/GenBank/DDBJ whole genome shotgun (WGS) entry which is preliminary data.</text>
</comment>
<reference evidence="6" key="1">
    <citation type="journal article" date="2020" name="New Phytol.">
        <title>Comparative genomics reveals dynamic genome evolution in host specialist ectomycorrhizal fungi.</title>
        <authorList>
            <person name="Lofgren L.A."/>
            <person name="Nguyen N.H."/>
            <person name="Vilgalys R."/>
            <person name="Ruytinx J."/>
            <person name="Liao H.L."/>
            <person name="Branco S."/>
            <person name="Kuo A."/>
            <person name="LaButti K."/>
            <person name="Lipzen A."/>
            <person name="Andreopoulos W."/>
            <person name="Pangilinan J."/>
            <person name="Riley R."/>
            <person name="Hundley H."/>
            <person name="Na H."/>
            <person name="Barry K."/>
            <person name="Grigoriev I.V."/>
            <person name="Stajich J.E."/>
            <person name="Kennedy P.G."/>
        </authorList>
    </citation>
    <scope>NUCLEOTIDE SEQUENCE</scope>
    <source>
        <strain evidence="6">S12</strain>
    </source>
</reference>
<organism evidence="6 7">
    <name type="scientific">Suillus plorans</name>
    <dbReference type="NCBI Taxonomy" id="116603"/>
    <lineage>
        <taxon>Eukaryota</taxon>
        <taxon>Fungi</taxon>
        <taxon>Dikarya</taxon>
        <taxon>Basidiomycota</taxon>
        <taxon>Agaricomycotina</taxon>
        <taxon>Agaricomycetes</taxon>
        <taxon>Agaricomycetidae</taxon>
        <taxon>Boletales</taxon>
        <taxon>Suillineae</taxon>
        <taxon>Suillaceae</taxon>
        <taxon>Suillus</taxon>
    </lineage>
</organism>
<gene>
    <name evidence="6" type="ORF">HD556DRAFT_1450242</name>
</gene>
<evidence type="ECO:0000313" key="7">
    <source>
        <dbReference type="Proteomes" id="UP000719766"/>
    </source>
</evidence>
<evidence type="ECO:0000256" key="2">
    <source>
        <dbReference type="ARBA" id="ARBA00022771"/>
    </source>
</evidence>
<dbReference type="InterPro" id="IPR002893">
    <property type="entry name" value="Znf_MYND"/>
</dbReference>
<name>A0A9P7AD55_9AGAM</name>
<dbReference type="OrthoDB" id="341421at2759"/>
<evidence type="ECO:0000313" key="6">
    <source>
        <dbReference type="EMBL" id="KAG1785922.1"/>
    </source>
</evidence>
<dbReference type="GO" id="GO:0008270">
    <property type="term" value="F:zinc ion binding"/>
    <property type="evidence" value="ECO:0007669"/>
    <property type="project" value="UniProtKB-KW"/>
</dbReference>
<dbReference type="Proteomes" id="UP000719766">
    <property type="component" value="Unassembled WGS sequence"/>
</dbReference>
<proteinExistence type="predicted"/>
<keyword evidence="2 4" id="KW-0863">Zinc-finger</keyword>
<dbReference type="AlphaFoldDB" id="A0A9P7AD55"/>
<dbReference type="RefSeq" id="XP_041153405.1">
    <property type="nucleotide sequence ID" value="XM_041307733.1"/>
</dbReference>
<dbReference type="PROSITE" id="PS50865">
    <property type="entry name" value="ZF_MYND_2"/>
    <property type="match status" value="1"/>
</dbReference>
<evidence type="ECO:0000259" key="5">
    <source>
        <dbReference type="PROSITE" id="PS50865"/>
    </source>
</evidence>
<keyword evidence="1" id="KW-0479">Metal-binding</keyword>
<dbReference type="GeneID" id="64601497"/>
<dbReference type="EMBL" id="JABBWE010000101">
    <property type="protein sequence ID" value="KAG1785922.1"/>
    <property type="molecule type" value="Genomic_DNA"/>
</dbReference>
<evidence type="ECO:0000256" key="4">
    <source>
        <dbReference type="PROSITE-ProRule" id="PRU00134"/>
    </source>
</evidence>
<keyword evidence="3" id="KW-0862">Zinc</keyword>
<protein>
    <recommendedName>
        <fullName evidence="5">MYND-type domain-containing protein</fullName>
    </recommendedName>
</protein>
<sequence>MSQWESLPTWLQNQVKQIERGSLSSLASLKSLNRSISSKQSSDHLRPYFQTLIPLFFVHLDPRLVPHEITPDSAHSIMLAKVSIMGISCLCGENQGELRGAPQFRQKLSDAIHSHWSGVSAWVQFFYHNFLVPRDDPVARLHRIYSVTSQEAASTSIRFIYVASVLPGVVAHLYRTTPDIERIIMELWYLVTDIKREDCIVDPYLRHWRQDFNMLRAFMAHVVTSCVYYEPPSTPLPPLTSLIEAAGGRTPMVLAALKCLRFAGKGAAQRDRDMVKHDLDLSPLNTLSLTCKQTLIFMFATSQADPVICELFLTHSSIRTVLNTLAGIGTHPGTEPNLDPTNESFCQKTATKRAAMAIGHQYISFVLACSNNPIETACHALRCRLLEVLLRNCVFPSENRVHKSRWSDYDIRIFEQLGGALIYERVVRIASMSMQYIDSQRLYVHAMHDPTLWGSLLTFKEILSQRWRILSTLTPCTRPEYERTCGGPGCISASTRLQQCAGCQTTKYCSKSCQRAAWSTVHRKHCSILKAGIGMAKAGRHLRASLPFIALIEAAEFDDDKWPGQRALRHKLATVQEENPADVHSLVIELDMTVLPIKHRIQPLRQCVGQFQDTNWMRIIRGRQALQGNSILPMMTIITTIEGAKRRSLFSPRTALQLAFGWPPSKFTEEVPGIPRSVLFDYCTKVFAGCADEGDGSKYDPKSTRKDLTLANGAAECPRIVGVEA</sequence>